<dbReference type="EMBL" id="RZGZ01000001">
    <property type="protein sequence ID" value="RUR03042.1"/>
    <property type="molecule type" value="Genomic_DNA"/>
</dbReference>
<accession>A0A433JV62</accession>
<feature type="region of interest" description="Disordered" evidence="5">
    <location>
        <begin position="392"/>
        <end position="422"/>
    </location>
</feature>
<dbReference type="RefSeq" id="WP_127046045.1">
    <property type="nucleotide sequence ID" value="NZ_RZGZ01000001.1"/>
</dbReference>
<evidence type="ECO:0000313" key="8">
    <source>
        <dbReference type="EMBL" id="RUR03042.1"/>
    </source>
</evidence>
<feature type="transmembrane region" description="Helical" evidence="6">
    <location>
        <begin position="105"/>
        <end position="129"/>
    </location>
</feature>
<dbReference type="Proteomes" id="UP000274909">
    <property type="component" value="Unassembled WGS sequence"/>
</dbReference>
<feature type="compositionally biased region" description="Pro residues" evidence="5">
    <location>
        <begin position="398"/>
        <end position="422"/>
    </location>
</feature>
<evidence type="ECO:0000256" key="5">
    <source>
        <dbReference type="SAM" id="MobiDB-lite"/>
    </source>
</evidence>
<comment type="caution">
    <text evidence="8">The sequence shown here is derived from an EMBL/GenBank/DDBJ whole genome shotgun (WGS) entry which is preliminary data.</text>
</comment>
<dbReference type="InterPro" id="IPR011701">
    <property type="entry name" value="MFS"/>
</dbReference>
<feature type="transmembrane region" description="Helical" evidence="6">
    <location>
        <begin position="338"/>
        <end position="361"/>
    </location>
</feature>
<dbReference type="PROSITE" id="PS50850">
    <property type="entry name" value="MFS"/>
    <property type="match status" value="1"/>
</dbReference>
<gene>
    <name evidence="8" type="ORF">ELQ94_00285</name>
</gene>
<feature type="transmembrane region" description="Helical" evidence="6">
    <location>
        <begin position="215"/>
        <end position="241"/>
    </location>
</feature>
<evidence type="ECO:0000256" key="6">
    <source>
        <dbReference type="SAM" id="Phobius"/>
    </source>
</evidence>
<dbReference type="GO" id="GO:0005886">
    <property type="term" value="C:plasma membrane"/>
    <property type="evidence" value="ECO:0007669"/>
    <property type="project" value="UniProtKB-SubCell"/>
</dbReference>
<evidence type="ECO:0000256" key="4">
    <source>
        <dbReference type="ARBA" id="ARBA00023136"/>
    </source>
</evidence>
<evidence type="ECO:0000256" key="3">
    <source>
        <dbReference type="ARBA" id="ARBA00022989"/>
    </source>
</evidence>
<dbReference type="Gene3D" id="1.20.1250.20">
    <property type="entry name" value="MFS general substrate transporter like domains"/>
    <property type="match status" value="1"/>
</dbReference>
<dbReference type="OrthoDB" id="4116926at2"/>
<dbReference type="AlphaFoldDB" id="A0A433JV62"/>
<feature type="transmembrane region" description="Helical" evidence="6">
    <location>
        <begin position="304"/>
        <end position="326"/>
    </location>
</feature>
<feature type="transmembrane region" description="Helical" evidence="6">
    <location>
        <begin position="247"/>
        <end position="268"/>
    </location>
</feature>
<organism evidence="8 9">
    <name type="scientific">Labedella endophytica</name>
    <dbReference type="NCBI Taxonomy" id="1523160"/>
    <lineage>
        <taxon>Bacteria</taxon>
        <taxon>Bacillati</taxon>
        <taxon>Actinomycetota</taxon>
        <taxon>Actinomycetes</taxon>
        <taxon>Micrococcales</taxon>
        <taxon>Microbacteriaceae</taxon>
        <taxon>Labedella</taxon>
    </lineage>
</organism>
<feature type="transmembrane region" description="Helical" evidence="6">
    <location>
        <begin position="367"/>
        <end position="389"/>
    </location>
</feature>
<feature type="transmembrane region" description="Helical" evidence="6">
    <location>
        <begin position="173"/>
        <end position="194"/>
    </location>
</feature>
<feature type="transmembrane region" description="Helical" evidence="6">
    <location>
        <begin position="44"/>
        <end position="65"/>
    </location>
</feature>
<dbReference type="PANTHER" id="PTHR23542:SF1">
    <property type="entry name" value="MAJOR FACILITATOR SUPERFAMILY (MFS) PROFILE DOMAIN-CONTAINING PROTEIN"/>
    <property type="match status" value="1"/>
</dbReference>
<sequence>MSGYRDALGAPGALRVFLPALLGRLSLAMVTLVLLYAVQEATDSFAIAGAATGAFGLANVIASPFRARLVDRHGQRLTLSSLSVLYAAGLIGVAVATAADGTPAAVVIGLAAIAGVFPPPLGASMRVIWGSLTPAGPARTAAYSLDAVSEELLFTGGPLLAAAIITLTDPPTALVATAALSVVGTLGMTSSAASRSRLPSATTPPRAARPLSQPGFALVLLALLGVGVVLGTVEVAAPAVAEAQGSVGIAGLLLAAFAGGSAIGGLLYGRRPWRSSLVCRLLVCGATMIALSALMAALPGVAALAAGLALVGFFLAPSLITGYLLADDLTDVEVRTEASSWINTAVNAGAAVAAIAVGAAADATDPRWGFLVGAAGAGLLLAVAAPGLLRHRRRPRSAPAPTPPAASLPVSVPPPPPAPPNP</sequence>
<dbReference type="GO" id="GO:0022857">
    <property type="term" value="F:transmembrane transporter activity"/>
    <property type="evidence" value="ECO:0007669"/>
    <property type="project" value="InterPro"/>
</dbReference>
<proteinExistence type="predicted"/>
<keyword evidence="2 6" id="KW-0812">Transmembrane</keyword>
<evidence type="ECO:0000256" key="1">
    <source>
        <dbReference type="ARBA" id="ARBA00004651"/>
    </source>
</evidence>
<dbReference type="Pfam" id="PF07690">
    <property type="entry name" value="MFS_1"/>
    <property type="match status" value="1"/>
</dbReference>
<evidence type="ECO:0000313" key="9">
    <source>
        <dbReference type="Proteomes" id="UP000274909"/>
    </source>
</evidence>
<evidence type="ECO:0000256" key="2">
    <source>
        <dbReference type="ARBA" id="ARBA00022692"/>
    </source>
</evidence>
<comment type="subcellular location">
    <subcellularLocation>
        <location evidence="1">Cell membrane</location>
        <topology evidence="1">Multi-pass membrane protein</topology>
    </subcellularLocation>
</comment>
<feature type="domain" description="Major facilitator superfamily (MFS) profile" evidence="7">
    <location>
        <begin position="215"/>
        <end position="422"/>
    </location>
</feature>
<dbReference type="PANTHER" id="PTHR23542">
    <property type="match status" value="1"/>
</dbReference>
<keyword evidence="3 6" id="KW-1133">Transmembrane helix</keyword>
<feature type="transmembrane region" description="Helical" evidence="6">
    <location>
        <begin position="77"/>
        <end position="99"/>
    </location>
</feature>
<feature type="transmembrane region" description="Helical" evidence="6">
    <location>
        <begin position="277"/>
        <end position="298"/>
    </location>
</feature>
<keyword evidence="4 6" id="KW-0472">Membrane</keyword>
<keyword evidence="9" id="KW-1185">Reference proteome</keyword>
<dbReference type="SUPFAM" id="SSF103473">
    <property type="entry name" value="MFS general substrate transporter"/>
    <property type="match status" value="1"/>
</dbReference>
<name>A0A433JV62_9MICO</name>
<protein>
    <submittedName>
        <fullName evidence="8">MFS transporter</fullName>
    </submittedName>
</protein>
<evidence type="ECO:0000259" key="7">
    <source>
        <dbReference type="PROSITE" id="PS50850"/>
    </source>
</evidence>
<reference evidence="8 9" key="1">
    <citation type="submission" date="2018-12" db="EMBL/GenBank/DDBJ databases">
        <authorList>
            <person name="Li F."/>
        </authorList>
    </citation>
    <scope>NUCLEOTIDE SEQUENCE [LARGE SCALE GENOMIC DNA]</scope>
    <source>
        <strain evidence="8 9">EGI 6500705</strain>
    </source>
</reference>
<feature type="transmembrane region" description="Helical" evidence="6">
    <location>
        <begin position="12"/>
        <end position="38"/>
    </location>
</feature>
<dbReference type="InterPro" id="IPR020846">
    <property type="entry name" value="MFS_dom"/>
</dbReference>
<dbReference type="InterPro" id="IPR036259">
    <property type="entry name" value="MFS_trans_sf"/>
</dbReference>